<evidence type="ECO:0000259" key="4">
    <source>
        <dbReference type="Pfam" id="PF20009"/>
    </source>
</evidence>
<protein>
    <submittedName>
        <fullName evidence="5">VgrG protein</fullName>
    </submittedName>
</protein>
<dbReference type="Gene3D" id="2.60.40.740">
    <property type="match status" value="2"/>
</dbReference>
<feature type="region of interest" description="Disordered" evidence="1">
    <location>
        <begin position="1054"/>
        <end position="1079"/>
    </location>
</feature>
<organism evidence="5">
    <name type="scientific">uncultured bacterium A1Q1_fos_485</name>
    <dbReference type="NCBI Taxonomy" id="1256576"/>
    <lineage>
        <taxon>Bacteria</taxon>
        <taxon>environmental samples</taxon>
    </lineage>
</organism>
<dbReference type="InterPro" id="IPR001434">
    <property type="entry name" value="OmcB-like_DUF11"/>
</dbReference>
<feature type="compositionally biased region" description="Polar residues" evidence="1">
    <location>
        <begin position="1059"/>
        <end position="1073"/>
    </location>
</feature>
<dbReference type="Gene3D" id="2.60.40.10">
    <property type="entry name" value="Immunoglobulins"/>
    <property type="match status" value="1"/>
</dbReference>
<dbReference type="Pfam" id="PF20009">
    <property type="entry name" value="GEVED"/>
    <property type="match status" value="1"/>
</dbReference>
<evidence type="ECO:0000256" key="1">
    <source>
        <dbReference type="SAM" id="MobiDB-lite"/>
    </source>
</evidence>
<dbReference type="Gene3D" id="2.60.40.1120">
    <property type="entry name" value="Carboxypeptidase-like, regulatory domain"/>
    <property type="match status" value="1"/>
</dbReference>
<keyword evidence="2" id="KW-0472">Membrane</keyword>
<feature type="domain" description="DUF11" evidence="3">
    <location>
        <begin position="543"/>
        <end position="644"/>
    </location>
</feature>
<dbReference type="PANTHER" id="PTHR34819:SF3">
    <property type="entry name" value="CELL SURFACE PROTEIN"/>
    <property type="match status" value="1"/>
</dbReference>
<dbReference type="SUPFAM" id="SSF49503">
    <property type="entry name" value="Cupredoxins"/>
    <property type="match status" value="1"/>
</dbReference>
<evidence type="ECO:0000259" key="3">
    <source>
        <dbReference type="Pfam" id="PF01345"/>
    </source>
</evidence>
<feature type="domain" description="DUF11" evidence="3">
    <location>
        <begin position="670"/>
        <end position="760"/>
    </location>
</feature>
<dbReference type="InterPro" id="IPR045474">
    <property type="entry name" value="GEVED"/>
</dbReference>
<feature type="domain" description="DUF11" evidence="3">
    <location>
        <begin position="925"/>
        <end position="1025"/>
    </location>
</feature>
<keyword evidence="2" id="KW-1133">Transmembrane helix</keyword>
<dbReference type="Pfam" id="PF01345">
    <property type="entry name" value="DUF11"/>
    <property type="match status" value="6"/>
</dbReference>
<feature type="domain" description="GEVED" evidence="4">
    <location>
        <begin position="305"/>
        <end position="404"/>
    </location>
</feature>
<dbReference type="PANTHER" id="PTHR34819">
    <property type="entry name" value="LARGE CYSTEINE-RICH PERIPLASMIC PROTEIN OMCB"/>
    <property type="match status" value="1"/>
</dbReference>
<dbReference type="SUPFAM" id="SSF49464">
    <property type="entry name" value="Carboxypeptidase regulatory domain-like"/>
    <property type="match status" value="1"/>
</dbReference>
<name>L7VYN4_9BACT</name>
<feature type="compositionally biased region" description="Basic and acidic residues" evidence="1">
    <location>
        <begin position="1"/>
        <end position="11"/>
    </location>
</feature>
<dbReference type="Gene3D" id="2.60.40.1170">
    <property type="entry name" value="Mu homology domain, subdomain B"/>
    <property type="match status" value="4"/>
</dbReference>
<evidence type="ECO:0000313" key="5">
    <source>
        <dbReference type="EMBL" id="AGC72809.1"/>
    </source>
</evidence>
<feature type="domain" description="DUF11" evidence="3">
    <location>
        <begin position="797"/>
        <end position="902"/>
    </location>
</feature>
<proteinExistence type="predicted"/>
<dbReference type="InterPro" id="IPR047589">
    <property type="entry name" value="DUF11_rpt"/>
</dbReference>
<accession>L7VYN4</accession>
<dbReference type="NCBIfam" id="TIGR01451">
    <property type="entry name" value="B_ant_repeat"/>
    <property type="match status" value="6"/>
</dbReference>
<keyword evidence="2" id="KW-0812">Transmembrane</keyword>
<dbReference type="InterPro" id="IPR013783">
    <property type="entry name" value="Ig-like_fold"/>
</dbReference>
<dbReference type="InterPro" id="IPR051172">
    <property type="entry name" value="Chlamydia_OmcB"/>
</dbReference>
<dbReference type="InterPro" id="IPR008972">
    <property type="entry name" value="Cupredoxin"/>
</dbReference>
<sequence length="2347" mass="247374">MWLRTKDEANDSSHQPPANPPQNRRFRIGLLSIFSLTLVLAGVLFLHPIAQAQDLPVVITKVANVEEAQVDDQISYTIEVSNTGRTDTDALVVTDVLPDGVAFVDGSLEFDRGEAAYDEATRTVRWGGVLKGGDKVRLTFAVTVLPVIEVAKCEAAIVNQATVALAQPTGTALGVAPAVVQVKRICPDLGDAPDSTNHAAAAMTAYPGPVMARYPTVFDPATGAPQGPRHRFPRADAWLGNRVSGERDADLLPDEDLATNLHPAADIADRDNFDDGIAKWPTLQHCTQTDMAVNVTVVGGVKTRYVNAWIDWNRDGDWEDSFECPGAVVSEWVVQNFATNLNNGAHAVGLPPFLAMTSANLPDNTRWLRVSIADQPAPTNPATQRADGRGPQFGYRFGETEDYPAKLEPPAMPHLELTKQANLSVVNPGGQIEYSITIVNSGNAPANGFVMHDPIPTGTSYVAGSVNATIPTATYNAGLNRIEWTGNIPAGGSVTIKFKVNVSREIACDAVIRNRAELLAPTGAPVMDATAFVKVNCPGQPILDIKKQANVPFVIPGGEIEYTVTIVNGGTGPATGVTMVDPIPAGATYVAGSVNATAPTPSYNAGLNRIEWTGNIPVGGSVTVKFKVKVSEQIDCGAVIHNRAGLLGANGEPSVVADVRTPVECPQPNLIMKKRADVATVLPGGQIEYTIVVSNTGTGPANGISVVDPIPAGTTFVAGSESSTLPAVAYDGANNWIKWTGNLPAGASVTIKFKVQVEQGRCDYGIPNVAKLFDAQGNTITGAEAKVWVGCPDQPIIRIDKKANPTVVGPGGTIEYTVVIANVGSAAATGVTMIDPIPSGTTFVAGSETATAPAVAYDGGNNWIKWNGNIPAGGNVVVTFKVTVGEQISCDTIIHNRAGIVGDTATGAQLVAEADVKVECGRPELTIKKRADITQTTPGGVIQYTIVIANSGAGAANGVTMLDPIPAGTSYLPGSASATAPTVDDSNPAQIKWTGNIPAGGTVTITFKVVVSMDIACQETIWNRAVLFGAGLQLGTEAVPVKITCATTDRFPDFGDAPDSQSNHSGRTNTAYTTGPVAGRFPTVWDNTPAAEGSGPHHAQANQYWLGDRVTREKDADLLPDDDGVTNILNNGTADVADQDKADDGWLNPDAPMLDCREAVLKVRISRALIPPPVQRLYLNVWFDGNRDGDWEDLGACPQINGRSFEWIVQNWWIDPTTIPPAGFVDVAVGTVLVHNAQPTADAWLRFSLSEQKAILNPSTNLGDGRGVAFPNAFRLGETEDYYRKGITQGEPGKIRIEKKADPAGPVNVGDAVNYSILVTHVGGTAPAFTTMQDLLPTGVALVSGPTVTELTPSAAPLVAGFNPGTGPSGAVTWSGMLSPNAVVRIDFSVRVRTCVDLLRNVATAKNTDGTTVQAVTETDVNCQPTEPGISLTKRVVVQNTSEATEADILASDTAIYYLTLAATDGLTHTVHISDAIPSGLVAVAVSSSSGVANIINSGHTVIWDGVVGPANAPITIKILVRPEEKFACDQRLVNIALWTAEGHSGQSNAVTLRSACRDLGDAPDSTNHAGTKMNAYTGVQANFPTVFNVAAPERGPRHDRPRPIHLGKGVSAEVEADLNFDSDGLNNILPATDQADKDRADDGLLLSTVTLNHCQTGTMQVLVSIDTTVAAALPNGTGYLNIWVDSNRDGDWADRFDCPQTATGAASTALEHIVIDQPINAAALGAGLHTISVNTTGLVAWPTDLVGKAAWLRITLSERLSNKPFTTYGDGRGYDDPFRLGETEDYLLPGRDTGQGGNTADPVVTKRGEIWPDYNPETGARRWVVGWIVNYANLGSSLATNVHVVDTYDAPQSLLAEHSIPLVPHTQSGNTLDYNVGNLPVGGSGLVIIRTELPFNTAPGTVIRNTAVVNSSNDGNTINNTSVATVTVPILPPMITDPIAGTTCTQTVTVAGHAQPNVTVDLYVDSALAATMPADANGDWSTTLTLAAGSHNLHAIARLGSQSSDPSPTVTIIVDPTLFWNPISLRFQDDAGHLIIPSGRLDESGWSVFLRPGHTYTVSLQLCCTDPNAQVTIEIGDISLTLTDPDGDRTFTATFTVPEAGRFTGTVRICVTCNLIRRCSDGQVTIDPEGTVFNLITGLPIDGATVACLQADLNGASGQQTFNLWPAADFGQINPQAVAADGYFSFFTPQGTYRLNVNKAGYQPYESMDLTVVDAPVHFDVPLTPLVTDATDEQISITENGFEPAVLTVEPGTVIEWINAGTGVHSSTSITPSVSFEGTTAAGATDDGGWDSGFLTTGESYKRQLTVEGAYLYRDSANPDATATIIVKQTTPVTTANKVYLPAIFR</sequence>
<dbReference type="InterPro" id="IPR008969">
    <property type="entry name" value="CarboxyPept-like_regulatory"/>
</dbReference>
<evidence type="ECO:0000256" key="2">
    <source>
        <dbReference type="SAM" id="Phobius"/>
    </source>
</evidence>
<dbReference type="EMBL" id="JX649912">
    <property type="protein sequence ID" value="AGC72809.1"/>
    <property type="molecule type" value="Genomic_DNA"/>
</dbReference>
<feature type="transmembrane region" description="Helical" evidence="2">
    <location>
        <begin position="28"/>
        <end position="50"/>
    </location>
</feature>
<reference evidence="5" key="1">
    <citation type="submission" date="2012-09" db="EMBL/GenBank/DDBJ databases">
        <title>Metagenomic Characterization of a Microbial Community in Wastewater Detects High Levels of Antibiotic Resistance.</title>
        <authorList>
            <person name="Abrams M."/>
            <person name="Caldwell A."/>
            <person name="Vandaei E."/>
            <person name="Lee W."/>
            <person name="Perrott J."/>
            <person name="Khan S.Y."/>
            <person name="Ta J."/>
            <person name="Romero D."/>
            <person name="Nguyen V."/>
            <person name="Pourmand N."/>
            <person name="Ouverney C.C."/>
        </authorList>
    </citation>
    <scope>NUCLEOTIDE SEQUENCE</scope>
</reference>
<feature type="region of interest" description="Disordered" evidence="1">
    <location>
        <begin position="1"/>
        <end position="21"/>
    </location>
</feature>
<feature type="domain" description="DUF11" evidence="3">
    <location>
        <begin position="57"/>
        <end position="164"/>
    </location>
</feature>
<feature type="domain" description="DUF11" evidence="3">
    <location>
        <begin position="415"/>
        <end position="518"/>
    </location>
</feature>
<dbReference type="Gene3D" id="2.60.40.420">
    <property type="entry name" value="Cupredoxins - blue copper proteins"/>
    <property type="match status" value="1"/>
</dbReference>